<dbReference type="AlphaFoldDB" id="A0A7S4VCI4"/>
<evidence type="ECO:0000313" key="2">
    <source>
        <dbReference type="EMBL" id="CAE4602989.1"/>
    </source>
</evidence>
<sequence length="459" mass="50989">MTKEPRWIVKTPYGKGVVLQKRKEDGMYETQLDGFIGKLYTAEKYPSVTPEINNDVICTFGRGIVESIEGEQCTVRLSSWRLAQRCTVRCYLRLDTVSVVGKKSLREMNTFERVSYGQTLKTKASEQFRQKKYNEALKLYADAIDSVRFVQHDAQSDNYIRADLVLLMVTCSNNAGTCCVQLEKLDQAHRFATNALVLVDALYAKRGKKIHSILMEDGFTDAKLFGEFTTKSRLLLATALHAHDKHDEAIATLKVATTVVTKYLEEKETAEASIKGLKIQEKQIKKLHAQCLHRKRLDKKKEIKRAQAMFGSKSSAASTPDVSSSSSSPKNDSTASTTTVTASTPSTAPASVKPTSKPASPPASAPPKSLRRSINGSMKKSVTFAPDHDLNQISTIPDDEKKCDSDDHVKMPSNNVLNSNDDDSDEEEEMPWYQEHKEALIVAGLAGVMGLSTMLLRKR</sequence>
<dbReference type="PANTHER" id="PTHR46512:SF9">
    <property type="entry name" value="PEPTIDYLPROLYL ISOMERASE"/>
    <property type="match status" value="1"/>
</dbReference>
<feature type="compositionally biased region" description="Low complexity" evidence="1">
    <location>
        <begin position="312"/>
        <end position="358"/>
    </location>
</feature>
<dbReference type="PANTHER" id="PTHR46512">
    <property type="entry name" value="PEPTIDYLPROLYL ISOMERASE"/>
    <property type="match status" value="1"/>
</dbReference>
<dbReference type="InterPro" id="IPR050754">
    <property type="entry name" value="FKBP4/5/8-like"/>
</dbReference>
<feature type="compositionally biased region" description="Basic and acidic residues" evidence="1">
    <location>
        <begin position="398"/>
        <end position="410"/>
    </location>
</feature>
<gene>
    <name evidence="2" type="ORF">DBRI00130_LOCUS12708</name>
</gene>
<reference evidence="2" key="1">
    <citation type="submission" date="2021-01" db="EMBL/GenBank/DDBJ databases">
        <authorList>
            <person name="Corre E."/>
            <person name="Pelletier E."/>
            <person name="Niang G."/>
            <person name="Scheremetjew M."/>
            <person name="Finn R."/>
            <person name="Kale V."/>
            <person name="Holt S."/>
            <person name="Cochrane G."/>
            <person name="Meng A."/>
            <person name="Brown T."/>
            <person name="Cohen L."/>
        </authorList>
    </citation>
    <scope>NUCLEOTIDE SEQUENCE</scope>
    <source>
        <strain evidence="2">GSO104</strain>
    </source>
</reference>
<proteinExistence type="predicted"/>
<evidence type="ECO:0008006" key="3">
    <source>
        <dbReference type="Google" id="ProtNLM"/>
    </source>
</evidence>
<accession>A0A7S4VCI4</accession>
<dbReference type="Gene3D" id="1.25.40.10">
    <property type="entry name" value="Tetratricopeptide repeat domain"/>
    <property type="match status" value="1"/>
</dbReference>
<feature type="region of interest" description="Disordered" evidence="1">
    <location>
        <begin position="308"/>
        <end position="427"/>
    </location>
</feature>
<name>A0A7S4VCI4_9STRA</name>
<dbReference type="InterPro" id="IPR011990">
    <property type="entry name" value="TPR-like_helical_dom_sf"/>
</dbReference>
<protein>
    <recommendedName>
        <fullName evidence="3">Peptidylprolyl isomerase</fullName>
    </recommendedName>
</protein>
<organism evidence="2">
    <name type="scientific">Ditylum brightwellii</name>
    <dbReference type="NCBI Taxonomy" id="49249"/>
    <lineage>
        <taxon>Eukaryota</taxon>
        <taxon>Sar</taxon>
        <taxon>Stramenopiles</taxon>
        <taxon>Ochrophyta</taxon>
        <taxon>Bacillariophyta</taxon>
        <taxon>Mediophyceae</taxon>
        <taxon>Lithodesmiophycidae</taxon>
        <taxon>Lithodesmiales</taxon>
        <taxon>Lithodesmiaceae</taxon>
        <taxon>Ditylum</taxon>
    </lineage>
</organism>
<dbReference type="EMBL" id="HBNS01015843">
    <property type="protein sequence ID" value="CAE4602989.1"/>
    <property type="molecule type" value="Transcribed_RNA"/>
</dbReference>
<evidence type="ECO:0000256" key="1">
    <source>
        <dbReference type="SAM" id="MobiDB-lite"/>
    </source>
</evidence>
<dbReference type="SUPFAM" id="SSF48452">
    <property type="entry name" value="TPR-like"/>
    <property type="match status" value="1"/>
</dbReference>